<dbReference type="PROSITE" id="PS50006">
    <property type="entry name" value="FHA_DOMAIN"/>
    <property type="match status" value="1"/>
</dbReference>
<gene>
    <name evidence="2" type="ORF">SteCoe_20296</name>
</gene>
<protein>
    <recommendedName>
        <fullName evidence="1">FHA domain-containing protein</fullName>
    </recommendedName>
</protein>
<dbReference type="AlphaFoldDB" id="A0A1R2BS85"/>
<dbReference type="InterPro" id="IPR000253">
    <property type="entry name" value="FHA_dom"/>
</dbReference>
<dbReference type="EMBL" id="MPUH01000461">
    <property type="protein sequence ID" value="OMJ79624.1"/>
    <property type="molecule type" value="Genomic_DNA"/>
</dbReference>
<dbReference type="Proteomes" id="UP000187209">
    <property type="component" value="Unassembled WGS sequence"/>
</dbReference>
<sequence length="302" mass="33989">MGNNVNCWNAYIEEPSEKTILSPAAAPVSKPSSISSSSVITLKSIRDKITIKDTSSLHSPERLEKLSSPNLTTKELRLRVKNSQFFSKDFVLNISSQGYMSSKTKGVVYFGNKRKDCKGGEKICDFIIPCDGVKLYGQLFVIYYCVESDSYIIRDLGIGLGVYVKLEYSFKLTSDILINIGESHLYFRIVFTENSYPNLLLTVFSSGPIQNYCFYAQEQHISPIRIGRARDCDICLDDMLLSKYQASILYSHSQGWMLIDGNLVRQRPSTNGGWLYCSNNTCLDTGMEIKVAQNLFKVQVTS</sequence>
<keyword evidence="3" id="KW-1185">Reference proteome</keyword>
<reference evidence="2 3" key="1">
    <citation type="submission" date="2016-11" db="EMBL/GenBank/DDBJ databases">
        <title>The macronuclear genome of Stentor coeruleus: a giant cell with tiny introns.</title>
        <authorList>
            <person name="Slabodnick M."/>
            <person name="Ruby J.G."/>
            <person name="Reiff S.B."/>
            <person name="Swart E.C."/>
            <person name="Gosai S."/>
            <person name="Prabakaran S."/>
            <person name="Witkowska E."/>
            <person name="Larue G.E."/>
            <person name="Fisher S."/>
            <person name="Freeman R.M."/>
            <person name="Gunawardena J."/>
            <person name="Chu W."/>
            <person name="Stover N.A."/>
            <person name="Gregory B.D."/>
            <person name="Nowacki M."/>
            <person name="Derisi J."/>
            <person name="Roy S.W."/>
            <person name="Marshall W.F."/>
            <person name="Sood P."/>
        </authorList>
    </citation>
    <scope>NUCLEOTIDE SEQUENCE [LARGE SCALE GENOMIC DNA]</scope>
    <source>
        <strain evidence="2">WM001</strain>
    </source>
</reference>
<dbReference type="InterPro" id="IPR008984">
    <property type="entry name" value="SMAD_FHA_dom_sf"/>
</dbReference>
<organism evidence="2 3">
    <name type="scientific">Stentor coeruleus</name>
    <dbReference type="NCBI Taxonomy" id="5963"/>
    <lineage>
        <taxon>Eukaryota</taxon>
        <taxon>Sar</taxon>
        <taxon>Alveolata</taxon>
        <taxon>Ciliophora</taxon>
        <taxon>Postciliodesmatophora</taxon>
        <taxon>Heterotrichea</taxon>
        <taxon>Heterotrichida</taxon>
        <taxon>Stentoridae</taxon>
        <taxon>Stentor</taxon>
    </lineage>
</organism>
<dbReference type="OrthoDB" id="310858at2759"/>
<evidence type="ECO:0000259" key="1">
    <source>
        <dbReference type="PROSITE" id="PS50006"/>
    </source>
</evidence>
<dbReference type="Gene3D" id="2.60.200.20">
    <property type="match status" value="1"/>
</dbReference>
<accession>A0A1R2BS85</accession>
<dbReference type="SUPFAM" id="SSF49879">
    <property type="entry name" value="SMAD/FHA domain"/>
    <property type="match status" value="1"/>
</dbReference>
<feature type="domain" description="FHA" evidence="1">
    <location>
        <begin position="224"/>
        <end position="275"/>
    </location>
</feature>
<dbReference type="Pfam" id="PF00498">
    <property type="entry name" value="FHA"/>
    <property type="match status" value="1"/>
</dbReference>
<dbReference type="CDD" id="cd00060">
    <property type="entry name" value="FHA"/>
    <property type="match status" value="1"/>
</dbReference>
<evidence type="ECO:0000313" key="2">
    <source>
        <dbReference type="EMBL" id="OMJ79624.1"/>
    </source>
</evidence>
<name>A0A1R2BS85_9CILI</name>
<proteinExistence type="predicted"/>
<evidence type="ECO:0000313" key="3">
    <source>
        <dbReference type="Proteomes" id="UP000187209"/>
    </source>
</evidence>
<comment type="caution">
    <text evidence="2">The sequence shown here is derived from an EMBL/GenBank/DDBJ whole genome shotgun (WGS) entry which is preliminary data.</text>
</comment>